<keyword evidence="4 5" id="KW-0472">Membrane</keyword>
<protein>
    <submittedName>
        <fullName evidence="6">DoxX-like protein</fullName>
    </submittedName>
</protein>
<keyword evidence="2 5" id="KW-0812">Transmembrane</keyword>
<dbReference type="InterPro" id="IPR032808">
    <property type="entry name" value="DoxX"/>
</dbReference>
<evidence type="ECO:0000256" key="5">
    <source>
        <dbReference type="SAM" id="Phobius"/>
    </source>
</evidence>
<dbReference type="OrthoDB" id="8161897at2"/>
<dbReference type="AlphaFoldDB" id="A0A3E0EIX3"/>
<comment type="subcellular location">
    <subcellularLocation>
        <location evidence="1">Membrane</location>
        <topology evidence="1">Multi-pass membrane protein</topology>
    </subcellularLocation>
</comment>
<organism evidence="6 7">
    <name type="scientific">Flavobacterium aquicola</name>
    <dbReference type="NCBI Taxonomy" id="1682742"/>
    <lineage>
        <taxon>Bacteria</taxon>
        <taxon>Pseudomonadati</taxon>
        <taxon>Bacteroidota</taxon>
        <taxon>Flavobacteriia</taxon>
        <taxon>Flavobacteriales</taxon>
        <taxon>Flavobacteriaceae</taxon>
        <taxon>Flavobacterium</taxon>
    </lineage>
</organism>
<evidence type="ECO:0000256" key="3">
    <source>
        <dbReference type="ARBA" id="ARBA00022989"/>
    </source>
</evidence>
<sequence>MKTSIVQWIFRLTASAILLQTLYFKFTAAEESVYIFSTLGMEPYGRIGSGIVELIASVLILIPRTTWLGALMGAGVMLGAIFSHLFVLGIEVKNDGGELFILAIITFLCSTALIYWNKSKIINLLKLKL</sequence>
<dbReference type="RefSeq" id="WP_115813617.1">
    <property type="nucleotide sequence ID" value="NZ_QUNI01000007.1"/>
</dbReference>
<feature type="transmembrane region" description="Helical" evidence="5">
    <location>
        <begin position="44"/>
        <end position="62"/>
    </location>
</feature>
<dbReference type="EMBL" id="QUNI01000007">
    <property type="protein sequence ID" value="REG98131.1"/>
    <property type="molecule type" value="Genomic_DNA"/>
</dbReference>
<dbReference type="Proteomes" id="UP000257136">
    <property type="component" value="Unassembled WGS sequence"/>
</dbReference>
<dbReference type="GO" id="GO:0016020">
    <property type="term" value="C:membrane"/>
    <property type="evidence" value="ECO:0007669"/>
    <property type="project" value="UniProtKB-SubCell"/>
</dbReference>
<feature type="transmembrane region" description="Helical" evidence="5">
    <location>
        <begin position="67"/>
        <end position="87"/>
    </location>
</feature>
<reference evidence="6 7" key="1">
    <citation type="submission" date="2018-08" db="EMBL/GenBank/DDBJ databases">
        <title>Genomic Encyclopedia of Archaeal and Bacterial Type Strains, Phase II (KMG-II): from individual species to whole genera.</title>
        <authorList>
            <person name="Goeker M."/>
        </authorList>
    </citation>
    <scope>NUCLEOTIDE SEQUENCE [LARGE SCALE GENOMIC DNA]</scope>
    <source>
        <strain evidence="6 7">DSM 100880</strain>
    </source>
</reference>
<evidence type="ECO:0000313" key="6">
    <source>
        <dbReference type="EMBL" id="REG98131.1"/>
    </source>
</evidence>
<dbReference type="Pfam" id="PF07681">
    <property type="entry name" value="DoxX"/>
    <property type="match status" value="1"/>
</dbReference>
<gene>
    <name evidence="6" type="ORF">C8P67_10754</name>
</gene>
<keyword evidence="7" id="KW-1185">Reference proteome</keyword>
<proteinExistence type="predicted"/>
<comment type="caution">
    <text evidence="6">The sequence shown here is derived from an EMBL/GenBank/DDBJ whole genome shotgun (WGS) entry which is preliminary data.</text>
</comment>
<name>A0A3E0EIX3_9FLAO</name>
<evidence type="ECO:0000256" key="4">
    <source>
        <dbReference type="ARBA" id="ARBA00023136"/>
    </source>
</evidence>
<feature type="transmembrane region" description="Helical" evidence="5">
    <location>
        <begin position="99"/>
        <end position="116"/>
    </location>
</feature>
<accession>A0A3E0EIX3</accession>
<keyword evidence="3 5" id="KW-1133">Transmembrane helix</keyword>
<evidence type="ECO:0000313" key="7">
    <source>
        <dbReference type="Proteomes" id="UP000257136"/>
    </source>
</evidence>
<evidence type="ECO:0000256" key="1">
    <source>
        <dbReference type="ARBA" id="ARBA00004141"/>
    </source>
</evidence>
<evidence type="ECO:0000256" key="2">
    <source>
        <dbReference type="ARBA" id="ARBA00022692"/>
    </source>
</evidence>